<dbReference type="Proteomes" id="UP001189429">
    <property type="component" value="Unassembled WGS sequence"/>
</dbReference>
<keyword evidence="3" id="KW-1185">Reference proteome</keyword>
<comment type="caution">
    <text evidence="2">The sequence shown here is derived from an EMBL/GenBank/DDBJ whole genome shotgun (WGS) entry which is preliminary data.</text>
</comment>
<sequence length="264" mass="27263">MGTEHVVHMAWLARATDACARGAAPPARRGGQVVLPHLWKSAGSSTPPAIVINGGCAMKLPEAPCWPDEATTFLLIGGRDTFRGKFSPEGYVADAKARVPAGNFSTALLFVSEMESTCRSPPCCARCCGLPSGACCCGRRAAGRPSTTSGSFWGFSGVLAYTKREGRCRTSPSAPGGRRVPRRPGAPRGPCGRGRWAAREAVPPLPWVLVAPLEELASHAVEAACSVARSQQTQAPVVGLVGTVLGTPGMAASSASGGRAQRVA</sequence>
<evidence type="ECO:0000256" key="1">
    <source>
        <dbReference type="SAM" id="MobiDB-lite"/>
    </source>
</evidence>
<feature type="compositionally biased region" description="Low complexity" evidence="1">
    <location>
        <begin position="186"/>
        <end position="195"/>
    </location>
</feature>
<evidence type="ECO:0000313" key="2">
    <source>
        <dbReference type="EMBL" id="CAK0910169.1"/>
    </source>
</evidence>
<name>A0ABN9YBY8_9DINO</name>
<dbReference type="EMBL" id="CAUYUJ010022337">
    <property type="protein sequence ID" value="CAK0910169.1"/>
    <property type="molecule type" value="Genomic_DNA"/>
</dbReference>
<protein>
    <submittedName>
        <fullName evidence="2">Uncharacterized protein</fullName>
    </submittedName>
</protein>
<accession>A0ABN9YBY8</accession>
<reference evidence="2" key="1">
    <citation type="submission" date="2023-10" db="EMBL/GenBank/DDBJ databases">
        <authorList>
            <person name="Chen Y."/>
            <person name="Shah S."/>
            <person name="Dougan E. K."/>
            <person name="Thang M."/>
            <person name="Chan C."/>
        </authorList>
    </citation>
    <scope>NUCLEOTIDE SEQUENCE [LARGE SCALE GENOMIC DNA]</scope>
</reference>
<proteinExistence type="predicted"/>
<organism evidence="2 3">
    <name type="scientific">Prorocentrum cordatum</name>
    <dbReference type="NCBI Taxonomy" id="2364126"/>
    <lineage>
        <taxon>Eukaryota</taxon>
        <taxon>Sar</taxon>
        <taxon>Alveolata</taxon>
        <taxon>Dinophyceae</taxon>
        <taxon>Prorocentrales</taxon>
        <taxon>Prorocentraceae</taxon>
        <taxon>Prorocentrum</taxon>
    </lineage>
</organism>
<feature type="region of interest" description="Disordered" evidence="1">
    <location>
        <begin position="167"/>
        <end position="195"/>
    </location>
</feature>
<evidence type="ECO:0000313" key="3">
    <source>
        <dbReference type="Proteomes" id="UP001189429"/>
    </source>
</evidence>
<gene>
    <name evidence="2" type="ORF">PCOR1329_LOCUS84407</name>
</gene>